<evidence type="ECO:0000313" key="14">
    <source>
        <dbReference type="Proteomes" id="UP000799753"/>
    </source>
</evidence>
<evidence type="ECO:0000256" key="5">
    <source>
        <dbReference type="ARBA" id="ARBA00022676"/>
    </source>
</evidence>
<dbReference type="OrthoDB" id="414175at2759"/>
<dbReference type="PANTHER" id="PTHR23033:SF43">
    <property type="entry name" value="APPLE DOMAIN-CONTAINING PROTEIN"/>
    <property type="match status" value="1"/>
</dbReference>
<evidence type="ECO:0000259" key="12">
    <source>
        <dbReference type="Pfam" id="PF02434"/>
    </source>
</evidence>
<dbReference type="GO" id="GO:0000166">
    <property type="term" value="F:nucleotide binding"/>
    <property type="evidence" value="ECO:0007669"/>
    <property type="project" value="UniProtKB-KW"/>
</dbReference>
<evidence type="ECO:0000256" key="10">
    <source>
        <dbReference type="ARBA" id="ARBA00022989"/>
    </source>
</evidence>
<dbReference type="PANTHER" id="PTHR23033">
    <property type="entry name" value="BETA1,3-GALACTOSYLTRANSFERASE"/>
    <property type="match status" value="1"/>
</dbReference>
<sequence>MVRLTPARLLCAASLLSTFFFLTFVTNLLHRRRGFDPFFEQPLPARPRPYSTEVHYGEECSPFKAGVMDDVTVVVKMGAGEEATQLPAYLARMGRCQQDLLLFSDRKAEYDGWEIMDALGHLRPEYKYANPDFDVYERMQSATAGERSREGWRLDKYKLLPMTELTWRERPNKNWFIFVELDTYVNWDNMYRFLEHFDPDTPYFFGSPVWPRKKTVFGHGGSGIVLSRAALNKIMSRGRMFAENHHTPGTHLFGEDMTKECCGDEVLAKVLKKSGVSIRGYWPMFNGETPSTVRYGGEQWCEAILTLHRMDSDDYASLERWESARRHPSKPLTFAELFTSIEPSLRERIDDWTNLSDNVIRKGNHVSTKSFEACHAACMKDGKCIQYEHFGDTCRLSHIIRLGHRQTPEGNIRWASGWMMNRMQAFKDAQTQCSGAHFVHANP</sequence>
<dbReference type="GO" id="GO:0016020">
    <property type="term" value="C:membrane"/>
    <property type="evidence" value="ECO:0007669"/>
    <property type="project" value="UniProtKB-SubCell"/>
</dbReference>
<accession>A0A6A6S723</accession>
<proteinExistence type="inferred from homology"/>
<keyword evidence="8" id="KW-0547">Nucleotide-binding</keyword>
<evidence type="ECO:0000256" key="2">
    <source>
        <dbReference type="ARBA" id="ARBA00004922"/>
    </source>
</evidence>
<comment type="pathway">
    <text evidence="2">Protein modification; protein glycosylation.</text>
</comment>
<dbReference type="EC" id="2.4.1.122" evidence="4"/>
<evidence type="ECO:0000256" key="11">
    <source>
        <dbReference type="ARBA" id="ARBA00023136"/>
    </source>
</evidence>
<evidence type="ECO:0000313" key="13">
    <source>
        <dbReference type="EMBL" id="KAF2643002.1"/>
    </source>
</evidence>
<comment type="similarity">
    <text evidence="3">Belongs to the glycosyltransferase 31 family. Beta3-Gal-T subfamily.</text>
</comment>
<dbReference type="GO" id="GO:0016263">
    <property type="term" value="F:glycoprotein-N-acetylgalactosamine 3-beta-galactosyltransferase activity"/>
    <property type="evidence" value="ECO:0007669"/>
    <property type="project" value="UniProtKB-EC"/>
</dbReference>
<dbReference type="InterPro" id="IPR003378">
    <property type="entry name" value="Fringe-like_glycosylTrfase"/>
</dbReference>
<keyword evidence="6" id="KW-0808">Transferase</keyword>
<feature type="domain" description="Fringe-like glycosyltransferase" evidence="12">
    <location>
        <begin position="169"/>
        <end position="244"/>
    </location>
</feature>
<dbReference type="Gene3D" id="3.90.550.50">
    <property type="match status" value="1"/>
</dbReference>
<reference evidence="13" key="1">
    <citation type="journal article" date="2020" name="Stud. Mycol.">
        <title>101 Dothideomycetes genomes: a test case for predicting lifestyles and emergence of pathogens.</title>
        <authorList>
            <person name="Haridas S."/>
            <person name="Albert R."/>
            <person name="Binder M."/>
            <person name="Bloem J."/>
            <person name="Labutti K."/>
            <person name="Salamov A."/>
            <person name="Andreopoulos B."/>
            <person name="Baker S."/>
            <person name="Barry K."/>
            <person name="Bills G."/>
            <person name="Bluhm B."/>
            <person name="Cannon C."/>
            <person name="Castanera R."/>
            <person name="Culley D."/>
            <person name="Daum C."/>
            <person name="Ezra D."/>
            <person name="Gonzalez J."/>
            <person name="Henrissat B."/>
            <person name="Kuo A."/>
            <person name="Liang C."/>
            <person name="Lipzen A."/>
            <person name="Lutzoni F."/>
            <person name="Magnuson J."/>
            <person name="Mondo S."/>
            <person name="Nolan M."/>
            <person name="Ohm R."/>
            <person name="Pangilinan J."/>
            <person name="Park H.-J."/>
            <person name="Ramirez L."/>
            <person name="Alfaro M."/>
            <person name="Sun H."/>
            <person name="Tritt A."/>
            <person name="Yoshinaga Y."/>
            <person name="Zwiers L.-H."/>
            <person name="Turgeon B."/>
            <person name="Goodwin S."/>
            <person name="Spatafora J."/>
            <person name="Crous P."/>
            <person name="Grigoriev I."/>
        </authorList>
    </citation>
    <scope>NUCLEOTIDE SEQUENCE</scope>
    <source>
        <strain evidence="13">CBS 473.64</strain>
    </source>
</reference>
<keyword evidence="5" id="KW-0328">Glycosyltransferase</keyword>
<dbReference type="AlphaFoldDB" id="A0A6A6S723"/>
<keyword evidence="10" id="KW-1133">Transmembrane helix</keyword>
<protein>
    <recommendedName>
        <fullName evidence="4">N-acetylgalactosaminide beta-1,3-galactosyltransferase</fullName>
        <ecNumber evidence="4">2.4.1.122</ecNumber>
    </recommendedName>
</protein>
<dbReference type="EMBL" id="MU006780">
    <property type="protein sequence ID" value="KAF2643002.1"/>
    <property type="molecule type" value="Genomic_DNA"/>
</dbReference>
<organism evidence="13 14">
    <name type="scientific">Massarina eburnea CBS 473.64</name>
    <dbReference type="NCBI Taxonomy" id="1395130"/>
    <lineage>
        <taxon>Eukaryota</taxon>
        <taxon>Fungi</taxon>
        <taxon>Dikarya</taxon>
        <taxon>Ascomycota</taxon>
        <taxon>Pezizomycotina</taxon>
        <taxon>Dothideomycetes</taxon>
        <taxon>Pleosporomycetidae</taxon>
        <taxon>Pleosporales</taxon>
        <taxon>Massarineae</taxon>
        <taxon>Massarinaceae</taxon>
        <taxon>Massarina</taxon>
    </lineage>
</organism>
<evidence type="ECO:0000256" key="8">
    <source>
        <dbReference type="ARBA" id="ARBA00022741"/>
    </source>
</evidence>
<evidence type="ECO:0000256" key="3">
    <source>
        <dbReference type="ARBA" id="ARBA00006462"/>
    </source>
</evidence>
<keyword evidence="9" id="KW-0735">Signal-anchor</keyword>
<comment type="subcellular location">
    <subcellularLocation>
        <location evidence="1">Membrane</location>
        <topology evidence="1">Single-pass type II membrane protein</topology>
    </subcellularLocation>
</comment>
<dbReference type="Pfam" id="PF02434">
    <property type="entry name" value="Fringe"/>
    <property type="match status" value="1"/>
</dbReference>
<dbReference type="Proteomes" id="UP000799753">
    <property type="component" value="Unassembled WGS sequence"/>
</dbReference>
<evidence type="ECO:0000256" key="1">
    <source>
        <dbReference type="ARBA" id="ARBA00004606"/>
    </source>
</evidence>
<evidence type="ECO:0000256" key="9">
    <source>
        <dbReference type="ARBA" id="ARBA00022968"/>
    </source>
</evidence>
<evidence type="ECO:0000256" key="4">
    <source>
        <dbReference type="ARBA" id="ARBA00012557"/>
    </source>
</evidence>
<dbReference type="InterPro" id="IPR026050">
    <property type="entry name" value="C1GALT1/C1GALT1_chp1"/>
</dbReference>
<evidence type="ECO:0000256" key="6">
    <source>
        <dbReference type="ARBA" id="ARBA00022679"/>
    </source>
</evidence>
<keyword evidence="7" id="KW-0812">Transmembrane</keyword>
<name>A0A6A6S723_9PLEO</name>
<keyword evidence="14" id="KW-1185">Reference proteome</keyword>
<keyword evidence="11" id="KW-0472">Membrane</keyword>
<evidence type="ECO:0000256" key="7">
    <source>
        <dbReference type="ARBA" id="ARBA00022692"/>
    </source>
</evidence>
<gene>
    <name evidence="13" type="ORF">P280DRAFT_467109</name>
</gene>